<gene>
    <name evidence="3" type="ORF">GCM10009717_29360</name>
</gene>
<evidence type="ECO:0000256" key="1">
    <source>
        <dbReference type="SAM" id="Phobius"/>
    </source>
</evidence>
<feature type="transmembrane region" description="Helical" evidence="1">
    <location>
        <begin position="87"/>
        <end position="105"/>
    </location>
</feature>
<keyword evidence="3" id="KW-0378">Hydrolase</keyword>
<reference evidence="4" key="1">
    <citation type="journal article" date="2019" name="Int. J. Syst. Evol. Microbiol.">
        <title>The Global Catalogue of Microorganisms (GCM) 10K type strain sequencing project: providing services to taxonomists for standard genome sequencing and annotation.</title>
        <authorList>
            <consortium name="The Broad Institute Genomics Platform"/>
            <consortium name="The Broad Institute Genome Sequencing Center for Infectious Disease"/>
            <person name="Wu L."/>
            <person name="Ma J."/>
        </authorList>
    </citation>
    <scope>NUCLEOTIDE SEQUENCE [LARGE SCALE GENOMIC DNA]</scope>
    <source>
        <strain evidence="4">JCM 13584</strain>
    </source>
</reference>
<dbReference type="Pfam" id="PF02517">
    <property type="entry name" value="Rce1-like"/>
    <property type="match status" value="1"/>
</dbReference>
<feature type="transmembrane region" description="Helical" evidence="1">
    <location>
        <begin position="111"/>
        <end position="130"/>
    </location>
</feature>
<dbReference type="GO" id="GO:0008237">
    <property type="term" value="F:metallopeptidase activity"/>
    <property type="evidence" value="ECO:0007669"/>
    <property type="project" value="UniProtKB-KW"/>
</dbReference>
<dbReference type="InterPro" id="IPR003675">
    <property type="entry name" value="Rce1/LyrA-like_dom"/>
</dbReference>
<dbReference type="EMBL" id="BAAAMK010000008">
    <property type="protein sequence ID" value="GAA1960774.1"/>
    <property type="molecule type" value="Genomic_DNA"/>
</dbReference>
<feature type="transmembrane region" description="Helical" evidence="1">
    <location>
        <begin position="226"/>
        <end position="249"/>
    </location>
</feature>
<accession>A0ABP5CBE2</accession>
<comment type="caution">
    <text evidence="3">The sequence shown here is derived from an EMBL/GenBank/DDBJ whole genome shotgun (WGS) entry which is preliminary data.</text>
</comment>
<keyword evidence="1" id="KW-0472">Membrane</keyword>
<dbReference type="Proteomes" id="UP001499954">
    <property type="component" value="Unassembled WGS sequence"/>
</dbReference>
<name>A0ABP5CBE2_9MICO</name>
<feature type="domain" description="CAAX prenyl protease 2/Lysostaphin resistance protein A-like" evidence="2">
    <location>
        <begin position="117"/>
        <end position="213"/>
    </location>
</feature>
<keyword evidence="1" id="KW-1133">Transmembrane helix</keyword>
<feature type="transmembrane region" description="Helical" evidence="1">
    <location>
        <begin position="151"/>
        <end position="171"/>
    </location>
</feature>
<keyword evidence="3" id="KW-0482">Metalloprotease</keyword>
<evidence type="ECO:0000313" key="3">
    <source>
        <dbReference type="EMBL" id="GAA1960774.1"/>
    </source>
</evidence>
<feature type="transmembrane region" description="Helical" evidence="1">
    <location>
        <begin position="15"/>
        <end position="38"/>
    </location>
</feature>
<keyword evidence="4" id="KW-1185">Reference proteome</keyword>
<feature type="transmembrane region" description="Helical" evidence="1">
    <location>
        <begin position="50"/>
        <end position="75"/>
    </location>
</feature>
<proteinExistence type="predicted"/>
<keyword evidence="1" id="KW-0812">Transmembrane</keyword>
<keyword evidence="3" id="KW-0645">Protease</keyword>
<feature type="transmembrane region" description="Helical" evidence="1">
    <location>
        <begin position="201"/>
        <end position="220"/>
    </location>
</feature>
<sequence>MTTTAPSALRVRPRIWIGLVIWLAYLVLVFAVQSASGIPYQEWGDSAGNLFFGGGVSLIVATVLLAITTSLLGWWRPALFDRERSRHRWPIVVPILVVVAAGMNLAGTDWASYSGAFLAASVVLLLVGFTEELVNRGLLIVALRSRLHEGWVWFISSALFGLGHYINVLLGAPAGDTTIQVFAAFLGGTAFYIFRRTTGSLIWAMALHGLWDFSVFATGVGHAGDITAIANVVYLFTGFLGLAFVAFVIRGSKERADVATAPSTGGSASIPAE</sequence>
<feature type="transmembrane region" description="Helical" evidence="1">
    <location>
        <begin position="177"/>
        <end position="194"/>
    </location>
</feature>
<evidence type="ECO:0000259" key="2">
    <source>
        <dbReference type="Pfam" id="PF02517"/>
    </source>
</evidence>
<organism evidence="3 4">
    <name type="scientific">Agromyces allii</name>
    <dbReference type="NCBI Taxonomy" id="393607"/>
    <lineage>
        <taxon>Bacteria</taxon>
        <taxon>Bacillati</taxon>
        <taxon>Actinomycetota</taxon>
        <taxon>Actinomycetes</taxon>
        <taxon>Micrococcales</taxon>
        <taxon>Microbacteriaceae</taxon>
        <taxon>Agromyces</taxon>
    </lineage>
</organism>
<evidence type="ECO:0000313" key="4">
    <source>
        <dbReference type="Proteomes" id="UP001499954"/>
    </source>
</evidence>
<protein>
    <submittedName>
        <fullName evidence="3">CPBP family intramembrane metalloprotease</fullName>
    </submittedName>
</protein>
<dbReference type="RefSeq" id="WP_246200785.1">
    <property type="nucleotide sequence ID" value="NZ_BAAAMK010000008.1"/>
</dbReference>